<keyword evidence="1" id="KW-1133">Transmembrane helix</keyword>
<reference evidence="3 4" key="1">
    <citation type="submission" date="2015-12" db="EMBL/GenBank/DDBJ databases">
        <title>The genome of Folsomia candida.</title>
        <authorList>
            <person name="Faddeeva A."/>
            <person name="Derks M.F."/>
            <person name="Anvar Y."/>
            <person name="Smit S."/>
            <person name="Van Straalen N."/>
            <person name="Roelofs D."/>
        </authorList>
    </citation>
    <scope>NUCLEOTIDE SEQUENCE [LARGE SCALE GENOMIC DNA]</scope>
    <source>
        <strain evidence="3 4">VU population</strain>
        <tissue evidence="3">Whole body</tissue>
    </source>
</reference>
<feature type="domain" description="EGF-like" evidence="2">
    <location>
        <begin position="87"/>
        <end position="130"/>
    </location>
</feature>
<feature type="domain" description="EGF-like" evidence="2">
    <location>
        <begin position="537"/>
        <end position="581"/>
    </location>
</feature>
<keyword evidence="1" id="KW-0472">Membrane</keyword>
<dbReference type="OrthoDB" id="5912242at2759"/>
<dbReference type="InterPro" id="IPR000742">
    <property type="entry name" value="EGF"/>
</dbReference>
<protein>
    <recommendedName>
        <fullName evidence="2">EGF-like domain-containing protein</fullName>
    </recommendedName>
</protein>
<keyword evidence="4" id="KW-1185">Reference proteome</keyword>
<dbReference type="SMART" id="SM00181">
    <property type="entry name" value="EGF"/>
    <property type="match status" value="4"/>
</dbReference>
<evidence type="ECO:0000313" key="4">
    <source>
        <dbReference type="Proteomes" id="UP000198287"/>
    </source>
</evidence>
<dbReference type="AlphaFoldDB" id="A0A226DHJ6"/>
<dbReference type="EMBL" id="LNIX01000019">
    <property type="protein sequence ID" value="OXA44324.1"/>
    <property type="molecule type" value="Genomic_DNA"/>
</dbReference>
<evidence type="ECO:0000256" key="1">
    <source>
        <dbReference type="SAM" id="Phobius"/>
    </source>
</evidence>
<dbReference type="Proteomes" id="UP000198287">
    <property type="component" value="Unassembled WGS sequence"/>
</dbReference>
<gene>
    <name evidence="3" type="ORF">Fcan01_20730</name>
</gene>
<sequence length="624" mass="68893">MCNYFIFYLIQMSNTIFTVWSIVLLCTLYFTQPTSGLNYESNCIPTNTISFCDTDKFLECIDYSCNCNSTMNWDRIQNKCGINVGQACVLAPNEGDPPCYGTAVCQENSGNPVCTCVAPDYPAENGEFCIHLVDTAGSNCRNLGVSCNAEKQLACRGSSCLCNPGWEDYRGNCYASFNTTCVSGSVIPHENCFDAFGLECSEETGRCECGLPEDEVWGEFNDFGFFLCQRKVGAVCNDSLDEFFDLHCVNTALCKKPSEDAPSPICVCPPGWIPSLDRLKCVPEVVLEYGENCTIRGNTHACNRDKNLRCLCGDTHCNCACGTGLSPSAAGVCHAGFESPCKIGDEAEDHLTCLDEAFLKCDDNSAQFYDYRKQKCVLKVTEECDPAGVGDPRYIQCPATSTCRQIQDRHLCWCMQTYFPTGDLTSCQSSSVGTKLTHGDACNDWDYKRYCPEYFNNLFCVNSTCQCPEGGYSFDGVYCYADYGTACNTSSTLPKDTCNYRRFLECSPTRDTCICRSSFVYEPEIGREACFFKLNSTCDMKPDLCVANAFCYSINPDATSGSCQCKEGYRPGDGDEYAICIPEYETPSTPKPSTSTQENSANALHNYISTILLVLIASSALYFR</sequence>
<evidence type="ECO:0000313" key="3">
    <source>
        <dbReference type="EMBL" id="OXA44324.1"/>
    </source>
</evidence>
<organism evidence="3 4">
    <name type="scientific">Folsomia candida</name>
    <name type="common">Springtail</name>
    <dbReference type="NCBI Taxonomy" id="158441"/>
    <lineage>
        <taxon>Eukaryota</taxon>
        <taxon>Metazoa</taxon>
        <taxon>Ecdysozoa</taxon>
        <taxon>Arthropoda</taxon>
        <taxon>Hexapoda</taxon>
        <taxon>Collembola</taxon>
        <taxon>Entomobryomorpha</taxon>
        <taxon>Isotomoidea</taxon>
        <taxon>Isotomidae</taxon>
        <taxon>Proisotominae</taxon>
        <taxon>Folsomia</taxon>
    </lineage>
</organism>
<proteinExistence type="predicted"/>
<name>A0A226DHJ6_FOLCA</name>
<comment type="caution">
    <text evidence="3">The sequence shown here is derived from an EMBL/GenBank/DDBJ whole genome shotgun (WGS) entry which is preliminary data.</text>
</comment>
<feature type="domain" description="EGF-like" evidence="2">
    <location>
        <begin position="383"/>
        <end position="428"/>
    </location>
</feature>
<feature type="domain" description="EGF-like" evidence="2">
    <location>
        <begin position="235"/>
        <end position="282"/>
    </location>
</feature>
<feature type="transmembrane region" description="Helical" evidence="1">
    <location>
        <begin position="7"/>
        <end position="30"/>
    </location>
</feature>
<accession>A0A226DHJ6</accession>
<evidence type="ECO:0000259" key="2">
    <source>
        <dbReference type="SMART" id="SM00181"/>
    </source>
</evidence>
<keyword evidence="1" id="KW-0812">Transmembrane</keyword>